<evidence type="ECO:0000313" key="2">
    <source>
        <dbReference type="Proteomes" id="UP000775213"/>
    </source>
</evidence>
<reference evidence="1 2" key="1">
    <citation type="journal article" date="2021" name="Hortic Res">
        <title>Chromosome-scale assembly of the Dendrobium chrysotoxum genome enhances the understanding of orchid evolution.</title>
        <authorList>
            <person name="Zhang Y."/>
            <person name="Zhang G.Q."/>
            <person name="Zhang D."/>
            <person name="Liu X.D."/>
            <person name="Xu X.Y."/>
            <person name="Sun W.H."/>
            <person name="Yu X."/>
            <person name="Zhu X."/>
            <person name="Wang Z.W."/>
            <person name="Zhao X."/>
            <person name="Zhong W.Y."/>
            <person name="Chen H."/>
            <person name="Yin W.L."/>
            <person name="Huang T."/>
            <person name="Niu S.C."/>
            <person name="Liu Z.J."/>
        </authorList>
    </citation>
    <scope>NUCLEOTIDE SEQUENCE [LARGE SCALE GENOMIC DNA]</scope>
    <source>
        <strain evidence="1">Lindl</strain>
    </source>
</reference>
<accession>A0AAV7H1N4</accession>
<protein>
    <submittedName>
        <fullName evidence="1">Uncharacterized protein</fullName>
    </submittedName>
</protein>
<dbReference type="Proteomes" id="UP000775213">
    <property type="component" value="Unassembled WGS sequence"/>
</dbReference>
<sequence length="96" mass="11212">MVNSTVIIDVIAVESLIFKPFEEVYELIEKMETNNFQWPAEREWEDTHIKYYYTIDHPVRSVQNQLLKPGRSGSSGRSVEKVVHIIPYDSAIVRDD</sequence>
<gene>
    <name evidence="1" type="ORF">IEQ34_009881</name>
</gene>
<dbReference type="EMBL" id="JAGFBR010000009">
    <property type="protein sequence ID" value="KAH0462306.1"/>
    <property type="molecule type" value="Genomic_DNA"/>
</dbReference>
<organism evidence="1 2">
    <name type="scientific">Dendrobium chrysotoxum</name>
    <name type="common">Orchid</name>
    <dbReference type="NCBI Taxonomy" id="161865"/>
    <lineage>
        <taxon>Eukaryota</taxon>
        <taxon>Viridiplantae</taxon>
        <taxon>Streptophyta</taxon>
        <taxon>Embryophyta</taxon>
        <taxon>Tracheophyta</taxon>
        <taxon>Spermatophyta</taxon>
        <taxon>Magnoliopsida</taxon>
        <taxon>Liliopsida</taxon>
        <taxon>Asparagales</taxon>
        <taxon>Orchidaceae</taxon>
        <taxon>Epidendroideae</taxon>
        <taxon>Malaxideae</taxon>
        <taxon>Dendrobiinae</taxon>
        <taxon>Dendrobium</taxon>
    </lineage>
</organism>
<comment type="caution">
    <text evidence="1">The sequence shown here is derived from an EMBL/GenBank/DDBJ whole genome shotgun (WGS) entry which is preliminary data.</text>
</comment>
<proteinExistence type="predicted"/>
<evidence type="ECO:0000313" key="1">
    <source>
        <dbReference type="EMBL" id="KAH0462306.1"/>
    </source>
</evidence>
<dbReference type="AlphaFoldDB" id="A0AAV7H1N4"/>
<name>A0AAV7H1N4_DENCH</name>
<keyword evidence="2" id="KW-1185">Reference proteome</keyword>